<evidence type="ECO:0000313" key="4">
    <source>
        <dbReference type="EMBL" id="MBB2976880.1"/>
    </source>
</evidence>
<dbReference type="CDD" id="cd02440">
    <property type="entry name" value="AdoMet_MTases"/>
    <property type="match status" value="1"/>
</dbReference>
<dbReference type="GO" id="GO:0008168">
    <property type="term" value="F:methyltransferase activity"/>
    <property type="evidence" value="ECO:0007669"/>
    <property type="project" value="UniProtKB-KW"/>
</dbReference>
<dbReference type="Proteomes" id="UP000529310">
    <property type="component" value="Unassembled WGS sequence"/>
</dbReference>
<proteinExistence type="predicted"/>
<dbReference type="EMBL" id="JACHWQ010000009">
    <property type="protein sequence ID" value="MBB2976880.1"/>
    <property type="molecule type" value="Genomic_DNA"/>
</dbReference>
<keyword evidence="2 4" id="KW-0808">Transferase</keyword>
<sequence>MTNVTIAYSERAAEYTDALGSMSAVHSSDRHVVEQWAKSVSGRALDAGCGPGHWTNHLATLGVDVRGIDLVPEFIEHARATYPAARFALGNIDAIDEPDDALGGILSWFSTIHHEPSRISSPLAEFARTLHPGGRLLLGYFSGSSVEAFDHAVVRAYRWPSHELRAALEAAGFEIIETHHRAERGHRPVGAILCEVPASGIL</sequence>
<gene>
    <name evidence="4" type="ORF">FHX49_002468</name>
</gene>
<protein>
    <submittedName>
        <fullName evidence="4">SAM-dependent methyltransferase</fullName>
    </submittedName>
</protein>
<evidence type="ECO:0000256" key="1">
    <source>
        <dbReference type="ARBA" id="ARBA00022603"/>
    </source>
</evidence>
<name>A0A7W4V5Z5_9MICO</name>
<organism evidence="4 5">
    <name type="scientific">Microbacterium endophyticum</name>
    <dbReference type="NCBI Taxonomy" id="1526412"/>
    <lineage>
        <taxon>Bacteria</taxon>
        <taxon>Bacillati</taxon>
        <taxon>Actinomycetota</taxon>
        <taxon>Actinomycetes</taxon>
        <taxon>Micrococcales</taxon>
        <taxon>Microbacteriaceae</taxon>
        <taxon>Microbacterium</taxon>
    </lineage>
</organism>
<dbReference type="PANTHER" id="PTHR43861">
    <property type="entry name" value="TRANS-ACONITATE 2-METHYLTRANSFERASE-RELATED"/>
    <property type="match status" value="1"/>
</dbReference>
<accession>A0A7W4V5Z5</accession>
<dbReference type="InterPro" id="IPR029063">
    <property type="entry name" value="SAM-dependent_MTases_sf"/>
</dbReference>
<evidence type="ECO:0000256" key="2">
    <source>
        <dbReference type="ARBA" id="ARBA00022679"/>
    </source>
</evidence>
<dbReference type="GO" id="GO:0032259">
    <property type="term" value="P:methylation"/>
    <property type="evidence" value="ECO:0007669"/>
    <property type="project" value="UniProtKB-KW"/>
</dbReference>
<dbReference type="InterPro" id="IPR041698">
    <property type="entry name" value="Methyltransf_25"/>
</dbReference>
<reference evidence="4 5" key="1">
    <citation type="submission" date="2020-08" db="EMBL/GenBank/DDBJ databases">
        <title>Sequencing the genomes of 1000 actinobacteria strains.</title>
        <authorList>
            <person name="Klenk H.-P."/>
        </authorList>
    </citation>
    <scope>NUCLEOTIDE SEQUENCE [LARGE SCALE GENOMIC DNA]</scope>
    <source>
        <strain evidence="4 5">DSM 27099</strain>
    </source>
</reference>
<dbReference type="SUPFAM" id="SSF53335">
    <property type="entry name" value="S-adenosyl-L-methionine-dependent methyltransferases"/>
    <property type="match status" value="1"/>
</dbReference>
<dbReference type="PANTHER" id="PTHR43861:SF1">
    <property type="entry name" value="TRANS-ACONITATE 2-METHYLTRANSFERASE"/>
    <property type="match status" value="1"/>
</dbReference>
<evidence type="ECO:0000313" key="5">
    <source>
        <dbReference type="Proteomes" id="UP000529310"/>
    </source>
</evidence>
<feature type="domain" description="Methyltransferase" evidence="3">
    <location>
        <begin position="45"/>
        <end position="134"/>
    </location>
</feature>
<evidence type="ECO:0000259" key="3">
    <source>
        <dbReference type="Pfam" id="PF13649"/>
    </source>
</evidence>
<dbReference type="AlphaFoldDB" id="A0A7W4V5Z5"/>
<keyword evidence="1 4" id="KW-0489">Methyltransferase</keyword>
<comment type="caution">
    <text evidence="4">The sequence shown here is derived from an EMBL/GenBank/DDBJ whole genome shotgun (WGS) entry which is preliminary data.</text>
</comment>
<dbReference type="Gene3D" id="3.40.50.150">
    <property type="entry name" value="Vaccinia Virus protein VP39"/>
    <property type="match status" value="1"/>
</dbReference>
<keyword evidence="5" id="KW-1185">Reference proteome</keyword>
<dbReference type="RefSeq" id="WP_183408469.1">
    <property type="nucleotide sequence ID" value="NZ_CP049255.1"/>
</dbReference>
<dbReference type="Pfam" id="PF13649">
    <property type="entry name" value="Methyltransf_25"/>
    <property type="match status" value="1"/>
</dbReference>